<gene>
    <name evidence="2" type="ORF">BDA96_05G169400</name>
</gene>
<organism evidence="2 3">
    <name type="scientific">Sorghum bicolor</name>
    <name type="common">Sorghum</name>
    <name type="synonym">Sorghum vulgare</name>
    <dbReference type="NCBI Taxonomy" id="4558"/>
    <lineage>
        <taxon>Eukaryota</taxon>
        <taxon>Viridiplantae</taxon>
        <taxon>Streptophyta</taxon>
        <taxon>Embryophyta</taxon>
        <taxon>Tracheophyta</taxon>
        <taxon>Spermatophyta</taxon>
        <taxon>Magnoliopsida</taxon>
        <taxon>Liliopsida</taxon>
        <taxon>Poales</taxon>
        <taxon>Poaceae</taxon>
        <taxon>PACMAD clade</taxon>
        <taxon>Panicoideae</taxon>
        <taxon>Andropogonodae</taxon>
        <taxon>Andropogoneae</taxon>
        <taxon>Sorghinae</taxon>
        <taxon>Sorghum</taxon>
    </lineage>
</organism>
<evidence type="ECO:0000313" key="2">
    <source>
        <dbReference type="EMBL" id="KAG0530248.1"/>
    </source>
</evidence>
<dbReference type="Proteomes" id="UP000807115">
    <property type="component" value="Chromosome 5"/>
</dbReference>
<accession>A0A921UFZ0</accession>
<feature type="region of interest" description="Disordered" evidence="1">
    <location>
        <begin position="17"/>
        <end position="126"/>
    </location>
</feature>
<feature type="compositionally biased region" description="Low complexity" evidence="1">
    <location>
        <begin position="84"/>
        <end position="113"/>
    </location>
</feature>
<sequence length="273" mass="29264">MRSSNLLSSGAATRRIFSPIGYFQEDSPVSPMDGSASSGGFSGGGLPPRPTVSTMRRRPFVAPHSRPATLSSLDANLPRRQELPSPGSDDSGSRMPSPSGGRSGGRMPFPSGGLPRWLPNAPPTRPRALSFTEPHAATWDAGRITTSPAEVYQVAGDDFSPNHWTPDYSGICGNYIFKEKQTIWLKKHDICRSAPCPCQSGSSRTGQGMNSASKFPSTCFECIASMLSTTKSKFHSSATSPMIAVGFCPSPRRSINLNSENPPAQKQWISTLQ</sequence>
<protein>
    <submittedName>
        <fullName evidence="2">Uncharacterized protein</fullName>
    </submittedName>
</protein>
<evidence type="ECO:0000256" key="1">
    <source>
        <dbReference type="SAM" id="MobiDB-lite"/>
    </source>
</evidence>
<proteinExistence type="predicted"/>
<name>A0A921UFZ0_SORBI</name>
<evidence type="ECO:0000313" key="3">
    <source>
        <dbReference type="Proteomes" id="UP000807115"/>
    </source>
</evidence>
<comment type="caution">
    <text evidence="2">The sequence shown here is derived from an EMBL/GenBank/DDBJ whole genome shotgun (WGS) entry which is preliminary data.</text>
</comment>
<dbReference type="AlphaFoldDB" id="A0A921UFZ0"/>
<reference evidence="2" key="2">
    <citation type="submission" date="2020-10" db="EMBL/GenBank/DDBJ databases">
        <authorList>
            <person name="Cooper E.A."/>
            <person name="Brenton Z.W."/>
            <person name="Flinn B.S."/>
            <person name="Jenkins J."/>
            <person name="Shu S."/>
            <person name="Flowers D."/>
            <person name="Luo F."/>
            <person name="Wang Y."/>
            <person name="Xia P."/>
            <person name="Barry K."/>
            <person name="Daum C."/>
            <person name="Lipzen A."/>
            <person name="Yoshinaga Y."/>
            <person name="Schmutz J."/>
            <person name="Saski C."/>
            <person name="Vermerris W."/>
            <person name="Kresovich S."/>
        </authorList>
    </citation>
    <scope>NUCLEOTIDE SEQUENCE</scope>
</reference>
<reference evidence="2" key="1">
    <citation type="journal article" date="2019" name="BMC Genomics">
        <title>A new reference genome for Sorghum bicolor reveals high levels of sequence similarity between sweet and grain genotypes: implications for the genetics of sugar metabolism.</title>
        <authorList>
            <person name="Cooper E.A."/>
            <person name="Brenton Z.W."/>
            <person name="Flinn B.S."/>
            <person name="Jenkins J."/>
            <person name="Shu S."/>
            <person name="Flowers D."/>
            <person name="Luo F."/>
            <person name="Wang Y."/>
            <person name="Xia P."/>
            <person name="Barry K."/>
            <person name="Daum C."/>
            <person name="Lipzen A."/>
            <person name="Yoshinaga Y."/>
            <person name="Schmutz J."/>
            <person name="Saski C."/>
            <person name="Vermerris W."/>
            <person name="Kresovich S."/>
        </authorList>
    </citation>
    <scope>NUCLEOTIDE SEQUENCE</scope>
</reference>
<dbReference type="EMBL" id="CM027684">
    <property type="protein sequence ID" value="KAG0530248.1"/>
    <property type="molecule type" value="Genomic_DNA"/>
</dbReference>